<evidence type="ECO:0000313" key="2">
    <source>
        <dbReference type="EMBL" id="AXA39422.1"/>
    </source>
</evidence>
<evidence type="ECO:0000259" key="1">
    <source>
        <dbReference type="Pfam" id="PF08241"/>
    </source>
</evidence>
<feature type="domain" description="Methyltransferase type 11" evidence="1">
    <location>
        <begin position="111"/>
        <end position="204"/>
    </location>
</feature>
<dbReference type="InterPro" id="IPR029063">
    <property type="entry name" value="SAM-dependent_MTases_sf"/>
</dbReference>
<dbReference type="EMBL" id="CP030760">
    <property type="protein sequence ID" value="AXA39422.1"/>
    <property type="molecule type" value="Genomic_DNA"/>
</dbReference>
<dbReference type="GO" id="GO:0008757">
    <property type="term" value="F:S-adenosylmethionine-dependent methyltransferase activity"/>
    <property type="evidence" value="ECO:0007669"/>
    <property type="project" value="InterPro"/>
</dbReference>
<dbReference type="CDD" id="cd02440">
    <property type="entry name" value="AdoMet_MTases"/>
    <property type="match status" value="1"/>
</dbReference>
<dbReference type="Pfam" id="PF08241">
    <property type="entry name" value="Methyltransf_11"/>
    <property type="match status" value="1"/>
</dbReference>
<dbReference type="PANTHER" id="PTHR43591">
    <property type="entry name" value="METHYLTRANSFERASE"/>
    <property type="match status" value="1"/>
</dbReference>
<organism evidence="2 3">
    <name type="scientific">Rhizobium leguminosarum</name>
    <dbReference type="NCBI Taxonomy" id="384"/>
    <lineage>
        <taxon>Bacteria</taxon>
        <taxon>Pseudomonadati</taxon>
        <taxon>Pseudomonadota</taxon>
        <taxon>Alphaproteobacteria</taxon>
        <taxon>Hyphomicrobiales</taxon>
        <taxon>Rhizobiaceae</taxon>
        <taxon>Rhizobium/Agrobacterium group</taxon>
        <taxon>Rhizobium</taxon>
    </lineage>
</organism>
<dbReference type="Gene3D" id="3.40.50.150">
    <property type="entry name" value="Vaccinia Virus protein VP39"/>
    <property type="match status" value="1"/>
</dbReference>
<gene>
    <name evidence="2" type="ORF">DLJ82_1821</name>
</gene>
<dbReference type="RefSeq" id="WP_112904582.1">
    <property type="nucleotide sequence ID" value="NZ_CP030760.1"/>
</dbReference>
<accession>A0A2Z4YFZ8</accession>
<keyword evidence="2" id="KW-0808">Transferase</keyword>
<protein>
    <submittedName>
        <fullName evidence="2">Methyltransferase domain family protein</fullName>
    </submittedName>
</protein>
<keyword evidence="2" id="KW-0489">Methyltransferase</keyword>
<name>A0A2Z4YFZ8_RHILE</name>
<dbReference type="SUPFAM" id="SSF53335">
    <property type="entry name" value="S-adenosyl-L-methionine-dependent methyltransferases"/>
    <property type="match status" value="1"/>
</dbReference>
<evidence type="ECO:0000313" key="3">
    <source>
        <dbReference type="Proteomes" id="UP000251166"/>
    </source>
</evidence>
<dbReference type="PANTHER" id="PTHR43591:SF24">
    <property type="entry name" value="2-METHOXY-6-POLYPRENYL-1,4-BENZOQUINOL METHYLASE, MITOCHONDRIAL"/>
    <property type="match status" value="1"/>
</dbReference>
<dbReference type="AlphaFoldDB" id="A0A2Z4YFZ8"/>
<proteinExistence type="predicted"/>
<dbReference type="GO" id="GO:0032259">
    <property type="term" value="P:methylation"/>
    <property type="evidence" value="ECO:0007669"/>
    <property type="project" value="UniProtKB-KW"/>
</dbReference>
<sequence length="334" mass="37079">MLNKLNATFSNPEYLTARTFSDYYRATAASFPDLCDLLDEDAISDDRLDDYVRVMNSLSWEFEDLADGGRGVAYNVAQRVVGNRQQGMVALLKCFSPSFRDMPDANTKILDVLGGDGTIARFVQSIDGPRPTIFTADLSRFMVDACMSQGLPCVRQSATRSLFKDNSLDGVLIAYGSHHLTAEDRQLAIAEAYRTLKPGGRLVLHDFETGGEAARWFEEVVHVYSRTGHPHPHFMRSEMWEGFSTAGFRDVRVFDLNDPFTLPGATADEAVSNALMHMYHMYDLVKIANGGDDILNRVACCVEETLGKIHVDKAEDEFVATIPRRALVAVGTKS</sequence>
<dbReference type="Proteomes" id="UP000251166">
    <property type="component" value="Chromosome"/>
</dbReference>
<dbReference type="InterPro" id="IPR013216">
    <property type="entry name" value="Methyltransf_11"/>
</dbReference>
<reference evidence="2 3" key="1">
    <citation type="submission" date="2018-07" db="EMBL/GenBank/DDBJ databases">
        <title>Rhizobium leguminosarum strain:ATCC 14479 Genome sequencing and assembly.</title>
        <authorList>
            <person name="Chakraborty R."/>
        </authorList>
    </citation>
    <scope>NUCLEOTIDE SEQUENCE [LARGE SCALE GENOMIC DNA]</scope>
    <source>
        <strain evidence="2 3">ATCC 14479</strain>
    </source>
</reference>